<dbReference type="GO" id="GO:0002143">
    <property type="term" value="P:tRNA wobble position uridine thiolation"/>
    <property type="evidence" value="ECO:0007669"/>
    <property type="project" value="TreeGrafter"/>
</dbReference>
<dbReference type="VEuPathDB" id="VectorBase:GAUT022885"/>
<dbReference type="Pfam" id="PF10288">
    <property type="entry name" value="CTU2"/>
    <property type="match status" value="1"/>
</dbReference>
<comment type="function">
    <text evidence="3">Plays a central role in 2-thiolation of mcm(5)S(2)U at tRNA wobble positions of tRNA(Lys), tRNA(Glu) and tRNA(Gln). May act by forming a heterodimer with NCS6/CTU1 that ligates sulfur from thiocarboxylated URM1 onto the uridine of tRNAs at wobble position.</text>
</comment>
<dbReference type="PANTHER" id="PTHR20882:SF14">
    <property type="entry name" value="CYTOPLASMIC TRNA 2-THIOLATION PROTEIN 2"/>
    <property type="match status" value="1"/>
</dbReference>
<dbReference type="STRING" id="7395.A0A1A9V1K9"/>
<dbReference type="GO" id="GO:0005829">
    <property type="term" value="C:cytosol"/>
    <property type="evidence" value="ECO:0007669"/>
    <property type="project" value="TreeGrafter"/>
</dbReference>
<keyword evidence="2 3" id="KW-0819">tRNA processing</keyword>
<dbReference type="InterPro" id="IPR014729">
    <property type="entry name" value="Rossmann-like_a/b/a_fold"/>
</dbReference>
<dbReference type="Proteomes" id="UP000078200">
    <property type="component" value="Unassembled WGS sequence"/>
</dbReference>
<evidence type="ECO:0000256" key="3">
    <source>
        <dbReference type="HAMAP-Rule" id="MF_03054"/>
    </source>
</evidence>
<evidence type="ECO:0000256" key="2">
    <source>
        <dbReference type="ARBA" id="ARBA00022694"/>
    </source>
</evidence>
<keyword evidence="5" id="KW-1185">Reference proteome</keyword>
<dbReference type="UniPathway" id="UPA00988"/>
<name>A0A1A9V1K9_GLOAU</name>
<dbReference type="GO" id="GO:0032447">
    <property type="term" value="P:protein urmylation"/>
    <property type="evidence" value="ECO:0007669"/>
    <property type="project" value="UniProtKB-UniRule"/>
</dbReference>
<dbReference type="EnsemblMetazoa" id="GAUT022885-RA">
    <property type="protein sequence ID" value="GAUT022885-PA"/>
    <property type="gene ID" value="GAUT022885"/>
</dbReference>
<proteinExistence type="inferred from homology"/>
<comment type="similarity">
    <text evidence="3">Belongs to the CTU2/NCS2 family.</text>
</comment>
<dbReference type="GO" id="GO:0000049">
    <property type="term" value="F:tRNA binding"/>
    <property type="evidence" value="ECO:0007669"/>
    <property type="project" value="InterPro"/>
</dbReference>
<dbReference type="PANTHER" id="PTHR20882">
    <property type="entry name" value="CYTOPLASMIC TRNA 2-THIOLATION PROTEIN 2"/>
    <property type="match status" value="1"/>
</dbReference>
<evidence type="ECO:0000313" key="4">
    <source>
        <dbReference type="EnsemblMetazoa" id="GAUT022885-PA"/>
    </source>
</evidence>
<protein>
    <recommendedName>
        <fullName evidence="3">Cytoplasmic tRNA 2-thiolation protein 2</fullName>
    </recommendedName>
</protein>
<sequence>MCSIGEEDFDDEGGAYTMIADEEPRTNLVSNVLEANNCYKCGSSGAIYKLTFRQAECSDCFLLYTRHKFRAALGSAKILPSGAKVMLLFDGSAESVVLLDMLHYAQSQDDFKRLRCSVIVLYVDELALIFDEAIELGGTETFLKTMQLFLASYKEFQSYIVPFLKNKDVARSICHFSEIDVKYLKRDVTGEKKFVECINQIQNLTSRQDFVKHQRSKLIARAAKHFNCQFIFKADISTTLASDLLTAICLGRGITAALDVNLIDNRLSDGIKLVRPLRNLSKLEIDLYLKARSLKSLQCHYYGDNKGTNGSLQNLTRSFIDNLQTSFSSTVSTVYRTGDKIAAEHGLSSNVENMEINTCSFCCSILNSKYNSTTLLAVEISRLVSAKTNASAKNCLNFNSHMHFNVLGEAEGNQQISRLCHACCNIYRDVRKKCLLLQK</sequence>
<keyword evidence="1 3" id="KW-0963">Cytoplasm</keyword>
<evidence type="ECO:0000256" key="1">
    <source>
        <dbReference type="ARBA" id="ARBA00022490"/>
    </source>
</evidence>
<dbReference type="AlphaFoldDB" id="A0A1A9V1K9"/>
<dbReference type="InterPro" id="IPR019407">
    <property type="entry name" value="CTU2"/>
</dbReference>
<reference evidence="4" key="1">
    <citation type="submission" date="2020-05" db="UniProtKB">
        <authorList>
            <consortium name="EnsemblMetazoa"/>
        </authorList>
    </citation>
    <scope>IDENTIFICATION</scope>
    <source>
        <strain evidence="4">TTRI</strain>
    </source>
</reference>
<comment type="subcellular location">
    <subcellularLocation>
        <location evidence="3">Cytoplasm</location>
    </subcellularLocation>
</comment>
<organism evidence="4 5">
    <name type="scientific">Glossina austeni</name>
    <name type="common">Savannah tsetse fly</name>
    <dbReference type="NCBI Taxonomy" id="7395"/>
    <lineage>
        <taxon>Eukaryota</taxon>
        <taxon>Metazoa</taxon>
        <taxon>Ecdysozoa</taxon>
        <taxon>Arthropoda</taxon>
        <taxon>Hexapoda</taxon>
        <taxon>Insecta</taxon>
        <taxon>Pterygota</taxon>
        <taxon>Neoptera</taxon>
        <taxon>Endopterygota</taxon>
        <taxon>Diptera</taxon>
        <taxon>Brachycera</taxon>
        <taxon>Muscomorpha</taxon>
        <taxon>Hippoboscoidea</taxon>
        <taxon>Glossinidae</taxon>
        <taxon>Glossina</taxon>
    </lineage>
</organism>
<dbReference type="Gene3D" id="3.40.50.620">
    <property type="entry name" value="HUPs"/>
    <property type="match status" value="1"/>
</dbReference>
<evidence type="ECO:0000313" key="5">
    <source>
        <dbReference type="Proteomes" id="UP000078200"/>
    </source>
</evidence>
<comment type="pathway">
    <text evidence="3">tRNA modification; 5-methoxycarbonylmethyl-2-thiouridine-tRNA biosynthesis.</text>
</comment>
<dbReference type="HAMAP" id="MF_03054">
    <property type="entry name" value="CTU2"/>
    <property type="match status" value="1"/>
</dbReference>
<dbReference type="GO" id="GO:0016779">
    <property type="term" value="F:nucleotidyltransferase activity"/>
    <property type="evidence" value="ECO:0007669"/>
    <property type="project" value="UniProtKB-UniRule"/>
</dbReference>
<dbReference type="SUPFAM" id="SSF52402">
    <property type="entry name" value="Adenine nucleotide alpha hydrolases-like"/>
    <property type="match status" value="1"/>
</dbReference>
<dbReference type="GO" id="GO:0016783">
    <property type="term" value="F:sulfurtransferase activity"/>
    <property type="evidence" value="ECO:0007669"/>
    <property type="project" value="TreeGrafter"/>
</dbReference>
<accession>A0A1A9V1K9</accession>